<dbReference type="PRINTS" id="PR01021">
    <property type="entry name" value="OMPADOMAIN"/>
</dbReference>
<dbReference type="InterPro" id="IPR039001">
    <property type="entry name" value="Pal"/>
</dbReference>
<dbReference type="InterPro" id="IPR050330">
    <property type="entry name" value="Bact_OuterMem_StrucFunc"/>
</dbReference>
<keyword evidence="3 8" id="KW-0472">Membrane</keyword>
<evidence type="ECO:0000256" key="4">
    <source>
        <dbReference type="ARBA" id="ARBA00023139"/>
    </source>
</evidence>
<keyword evidence="5 8" id="KW-0998">Cell outer membrane</keyword>
<dbReference type="RefSeq" id="WP_246952604.1">
    <property type="nucleotide sequence ID" value="NZ_JALKII010000007.1"/>
</dbReference>
<gene>
    <name evidence="8 12" type="primary">pal</name>
    <name evidence="12" type="ORF">MU846_10825</name>
</gene>
<comment type="subcellular location">
    <subcellularLocation>
        <location evidence="8">Cell outer membrane</location>
        <topology evidence="8">Lipid-anchor</topology>
    </subcellularLocation>
</comment>
<evidence type="ECO:0000313" key="12">
    <source>
        <dbReference type="EMBL" id="MCK0538203.1"/>
    </source>
</evidence>
<keyword evidence="1 8" id="KW-0132">Cell division</keyword>
<comment type="similarity">
    <text evidence="8">Belongs to the Pal lipoprotein family.</text>
</comment>
<proteinExistence type="inferred from homology"/>
<evidence type="ECO:0000259" key="11">
    <source>
        <dbReference type="PROSITE" id="PS51123"/>
    </source>
</evidence>
<organism evidence="12 13">
    <name type="scientific">Alcanivorax quisquiliarum</name>
    <dbReference type="NCBI Taxonomy" id="2933565"/>
    <lineage>
        <taxon>Bacteria</taxon>
        <taxon>Pseudomonadati</taxon>
        <taxon>Pseudomonadota</taxon>
        <taxon>Gammaproteobacteria</taxon>
        <taxon>Oceanospirillales</taxon>
        <taxon>Alcanivoracaceae</taxon>
        <taxon>Alcanivorax</taxon>
    </lineage>
</organism>
<dbReference type="NCBIfam" id="TIGR02802">
    <property type="entry name" value="Pal_lipo"/>
    <property type="match status" value="1"/>
</dbReference>
<dbReference type="PANTHER" id="PTHR30329">
    <property type="entry name" value="STATOR ELEMENT OF FLAGELLAR MOTOR COMPLEX"/>
    <property type="match status" value="1"/>
</dbReference>
<dbReference type="PROSITE" id="PS51257">
    <property type="entry name" value="PROKAR_LIPOPROTEIN"/>
    <property type="match status" value="1"/>
</dbReference>
<dbReference type="InterPro" id="IPR036737">
    <property type="entry name" value="OmpA-like_sf"/>
</dbReference>
<evidence type="ECO:0000256" key="10">
    <source>
        <dbReference type="SAM" id="SignalP"/>
    </source>
</evidence>
<evidence type="ECO:0000313" key="13">
    <source>
        <dbReference type="Proteomes" id="UP001165524"/>
    </source>
</evidence>
<evidence type="ECO:0000256" key="3">
    <source>
        <dbReference type="ARBA" id="ARBA00023136"/>
    </source>
</evidence>
<dbReference type="InterPro" id="IPR014169">
    <property type="entry name" value="Pal_lipo_C"/>
</dbReference>
<feature type="region of interest" description="Disordered" evidence="9">
    <location>
        <begin position="28"/>
        <end position="57"/>
    </location>
</feature>
<evidence type="ECO:0000256" key="9">
    <source>
        <dbReference type="SAM" id="MobiDB-lite"/>
    </source>
</evidence>
<dbReference type="PANTHER" id="PTHR30329:SF21">
    <property type="entry name" value="LIPOPROTEIN YIAD-RELATED"/>
    <property type="match status" value="1"/>
</dbReference>
<feature type="compositionally biased region" description="Polar residues" evidence="9">
    <location>
        <begin position="33"/>
        <end position="55"/>
    </location>
</feature>
<dbReference type="InterPro" id="IPR006664">
    <property type="entry name" value="OMP_bac"/>
</dbReference>
<keyword evidence="6 8" id="KW-0449">Lipoprotein</keyword>
<comment type="function">
    <text evidence="8">Part of the Tol-Pal system, which plays a role in outer membrane invagination during cell division and is important for maintaining outer membrane integrity.</text>
</comment>
<comment type="subunit">
    <text evidence="8">The Tol-Pal system is composed of five core proteins: the inner membrane proteins TolA, TolQ and TolR, the periplasmic protein TolB and the outer membrane protein Pal. They form a network linking the inner and outer membranes and the peptidoglycan layer.</text>
</comment>
<evidence type="ECO:0000256" key="6">
    <source>
        <dbReference type="ARBA" id="ARBA00023288"/>
    </source>
</evidence>
<keyword evidence="2 8" id="KW-0732">Signal</keyword>
<feature type="signal peptide" evidence="10">
    <location>
        <begin position="1"/>
        <end position="20"/>
    </location>
</feature>
<keyword evidence="13" id="KW-1185">Reference proteome</keyword>
<keyword evidence="7 8" id="KW-0131">Cell cycle</keyword>
<dbReference type="Proteomes" id="UP001165524">
    <property type="component" value="Unassembled WGS sequence"/>
</dbReference>
<protein>
    <recommendedName>
        <fullName evidence="8">Peptidoglycan-associated lipoprotein</fullName>
        <shortName evidence="8">PAL</shortName>
    </recommendedName>
</protein>
<evidence type="ECO:0000256" key="7">
    <source>
        <dbReference type="ARBA" id="ARBA00023306"/>
    </source>
</evidence>
<evidence type="ECO:0000256" key="5">
    <source>
        <dbReference type="ARBA" id="ARBA00023237"/>
    </source>
</evidence>
<dbReference type="SUPFAM" id="SSF103088">
    <property type="entry name" value="OmpA-like"/>
    <property type="match status" value="1"/>
</dbReference>
<keyword evidence="4 8" id="KW-0564">Palmitate</keyword>
<dbReference type="EMBL" id="JALKII010000007">
    <property type="protein sequence ID" value="MCK0538203.1"/>
    <property type="molecule type" value="Genomic_DNA"/>
</dbReference>
<sequence length="193" mass="21741">MRLTTFNKLFVALLASAMLAACSSKPTEEDTYETTQPVVEQQPPATTEPVIQQRPTRPDYSNIPLTAENYHNHPSHYDGTTDSRIIYFAFDRSEVPAAAFDTLRAHASHLKSNRNARVRLEGHTDERGTREYNVALSERRSKAVEQFLRVQGVSASQLETVSYGEEKPAARGSDELSWAKNRRVELNYTSGRP</sequence>
<evidence type="ECO:0000256" key="1">
    <source>
        <dbReference type="ARBA" id="ARBA00022618"/>
    </source>
</evidence>
<evidence type="ECO:0000256" key="2">
    <source>
        <dbReference type="ARBA" id="ARBA00022729"/>
    </source>
</evidence>
<dbReference type="Pfam" id="PF00691">
    <property type="entry name" value="OmpA"/>
    <property type="match status" value="1"/>
</dbReference>
<dbReference type="HAMAP" id="MF_02204">
    <property type="entry name" value="Pal"/>
    <property type="match status" value="1"/>
</dbReference>
<dbReference type="Gene3D" id="3.30.1330.60">
    <property type="entry name" value="OmpA-like domain"/>
    <property type="match status" value="1"/>
</dbReference>
<feature type="domain" description="OmpA-like" evidence="11">
    <location>
        <begin position="75"/>
        <end position="192"/>
    </location>
</feature>
<comment type="caution">
    <text evidence="12">The sequence shown here is derived from an EMBL/GenBank/DDBJ whole genome shotgun (WGS) entry which is preliminary data.</text>
</comment>
<dbReference type="CDD" id="cd07185">
    <property type="entry name" value="OmpA_C-like"/>
    <property type="match status" value="1"/>
</dbReference>
<dbReference type="InterPro" id="IPR006665">
    <property type="entry name" value="OmpA-like"/>
</dbReference>
<dbReference type="PROSITE" id="PS51123">
    <property type="entry name" value="OMPA_2"/>
    <property type="match status" value="1"/>
</dbReference>
<name>A0ABT0E8Y4_9GAMM</name>
<accession>A0ABT0E8Y4</accession>
<reference evidence="12" key="1">
    <citation type="submission" date="2022-04" db="EMBL/GenBank/DDBJ databases">
        <title>Alcanivorax sp. CY1518 draft genome sequence.</title>
        <authorList>
            <person name="Zhao G."/>
            <person name="An M."/>
        </authorList>
    </citation>
    <scope>NUCLEOTIDE SEQUENCE</scope>
    <source>
        <strain evidence="12">CY1518</strain>
    </source>
</reference>
<feature type="chain" id="PRO_5046505761" description="Peptidoglycan-associated lipoprotein" evidence="10">
    <location>
        <begin position="21"/>
        <end position="193"/>
    </location>
</feature>
<evidence type="ECO:0000256" key="8">
    <source>
        <dbReference type="HAMAP-Rule" id="MF_02204"/>
    </source>
</evidence>